<evidence type="ECO:0000256" key="1">
    <source>
        <dbReference type="SAM" id="MobiDB-lite"/>
    </source>
</evidence>
<dbReference type="EC" id="3.5.1.81" evidence="4"/>
<dbReference type="GO" id="GO:0047420">
    <property type="term" value="F:N-acyl-D-amino-acid deacylase activity"/>
    <property type="evidence" value="ECO:0007669"/>
    <property type="project" value="UniProtKB-EC"/>
</dbReference>
<dbReference type="Gene3D" id="2.30.40.10">
    <property type="entry name" value="Urease, subunit C, domain 1"/>
    <property type="match status" value="2"/>
</dbReference>
<keyword evidence="2" id="KW-0732">Signal</keyword>
<dbReference type="InterPro" id="IPR023100">
    <property type="entry name" value="D-aminoacylase_insert_dom_sf"/>
</dbReference>
<evidence type="ECO:0000259" key="3">
    <source>
        <dbReference type="Pfam" id="PF07969"/>
    </source>
</evidence>
<gene>
    <name evidence="4" type="ORF">AVDCRST_MAG68-458</name>
</gene>
<dbReference type="GO" id="GO:0016812">
    <property type="term" value="F:hydrolase activity, acting on carbon-nitrogen (but not peptide) bonds, in cyclic amides"/>
    <property type="evidence" value="ECO:0007669"/>
    <property type="project" value="TreeGrafter"/>
</dbReference>
<dbReference type="PANTHER" id="PTHR11647">
    <property type="entry name" value="HYDRANTOINASE/DIHYDROPYRIMIDINASE FAMILY MEMBER"/>
    <property type="match status" value="1"/>
</dbReference>
<protein>
    <submittedName>
        <fullName evidence="4">N-acyl-D-amino-acid deacylase</fullName>
        <ecNumber evidence="4">3.5.1.81</ecNumber>
    </submittedName>
</protein>
<dbReference type="GO" id="GO:0005829">
    <property type="term" value="C:cytosol"/>
    <property type="evidence" value="ECO:0007669"/>
    <property type="project" value="TreeGrafter"/>
</dbReference>
<feature type="chain" id="PRO_5027042734" evidence="2">
    <location>
        <begin position="28"/>
        <end position="548"/>
    </location>
</feature>
<feature type="region of interest" description="Disordered" evidence="1">
    <location>
        <begin position="529"/>
        <end position="548"/>
    </location>
</feature>
<sequence>MRSGGARRLRLGVLCAALAAGAGEAGAQAPLYDLLIRGGTVVDGTGAARFRADVAVRGGRIARVSRTAIPAARARRVVDARGMVVAPGFVDLHAHLDPLLRLPGAESMARQGVTTALGGPDGGSPLPLGSYLDSAQALGLGINVAFLVGHNDVRQRVMGMEARAPRAAELDRMRAEVARAMAEGAWGLSTGLKYLPGAYSNTDEVVALAAVAADSGGIYTSHLREEGLGLVEAVAEAIRIGREGRIPVVLTHHKAVGKPMWGASVRTLAMVDSARRAGVDVMVDQYPYTATYTGIGVLVPAWARAGGDSAFERRLADPALRDSIRGGVVFNILNDRGGGELSRVQLARVPWMQELEGKTLADWAALRGLDPTPENGADLVLEATRRGGTSAIYHVLDDGDVRRIMRHPQTMIASDGRLTQPGEGHPHPRWYGTFPRVLGRYVRDERVLTLEEAVHKMTALPAARLGLAGRGRVAAGMQADLVVFDPLVVADRATFQAPHQYPAGIHHVFVGGTATVDAGRFTDARPGRVLRRPAGRTRAAHAPRARGR</sequence>
<dbReference type="EMBL" id="CADCTW010000028">
    <property type="protein sequence ID" value="CAA9301206.1"/>
    <property type="molecule type" value="Genomic_DNA"/>
</dbReference>
<accession>A0A6J4KCJ9</accession>
<proteinExistence type="predicted"/>
<feature type="signal peptide" evidence="2">
    <location>
        <begin position="1"/>
        <end position="27"/>
    </location>
</feature>
<dbReference type="Gene3D" id="3.30.1490.130">
    <property type="entry name" value="D-aminoacylase. Domain 3"/>
    <property type="match status" value="1"/>
</dbReference>
<dbReference type="SUPFAM" id="SSF51338">
    <property type="entry name" value="Composite domain of metallo-dependent hydrolases"/>
    <property type="match status" value="1"/>
</dbReference>
<dbReference type="CDD" id="cd01297">
    <property type="entry name" value="D-aminoacylase"/>
    <property type="match status" value="1"/>
</dbReference>
<dbReference type="AlphaFoldDB" id="A0A6J4KCJ9"/>
<dbReference type="SUPFAM" id="SSF51556">
    <property type="entry name" value="Metallo-dependent hydrolases"/>
    <property type="match status" value="1"/>
</dbReference>
<dbReference type="Gene3D" id="3.20.20.140">
    <property type="entry name" value="Metal-dependent hydrolases"/>
    <property type="match status" value="2"/>
</dbReference>
<evidence type="ECO:0000256" key="2">
    <source>
        <dbReference type="SAM" id="SignalP"/>
    </source>
</evidence>
<reference evidence="4" key="1">
    <citation type="submission" date="2020-02" db="EMBL/GenBank/DDBJ databases">
        <authorList>
            <person name="Meier V. D."/>
        </authorList>
    </citation>
    <scope>NUCLEOTIDE SEQUENCE</scope>
    <source>
        <strain evidence="4">AVDCRST_MAG68</strain>
    </source>
</reference>
<dbReference type="InterPro" id="IPR032466">
    <property type="entry name" value="Metal_Hydrolase"/>
</dbReference>
<dbReference type="InterPro" id="IPR050378">
    <property type="entry name" value="Metallo-dep_Hydrolases_sf"/>
</dbReference>
<name>A0A6J4KCJ9_9BACT</name>
<dbReference type="InterPro" id="IPR011059">
    <property type="entry name" value="Metal-dep_hydrolase_composite"/>
</dbReference>
<dbReference type="InterPro" id="IPR013108">
    <property type="entry name" value="Amidohydro_3"/>
</dbReference>
<dbReference type="PANTHER" id="PTHR11647:SF1">
    <property type="entry name" value="COLLAPSIN RESPONSE MEDIATOR PROTEIN"/>
    <property type="match status" value="1"/>
</dbReference>
<feature type="domain" description="Amidohydrolase 3" evidence="3">
    <location>
        <begin position="395"/>
        <end position="513"/>
    </location>
</feature>
<dbReference type="Pfam" id="PF07969">
    <property type="entry name" value="Amidohydro_3"/>
    <property type="match status" value="2"/>
</dbReference>
<evidence type="ECO:0000313" key="4">
    <source>
        <dbReference type="EMBL" id="CAA9301206.1"/>
    </source>
</evidence>
<feature type="domain" description="Amidohydrolase 3" evidence="3">
    <location>
        <begin position="76"/>
        <end position="251"/>
    </location>
</feature>
<keyword evidence="4" id="KW-0378">Hydrolase</keyword>
<organism evidence="4">
    <name type="scientific">uncultured Gemmatimonadota bacterium</name>
    <dbReference type="NCBI Taxonomy" id="203437"/>
    <lineage>
        <taxon>Bacteria</taxon>
        <taxon>Pseudomonadati</taxon>
        <taxon>Gemmatimonadota</taxon>
        <taxon>environmental samples</taxon>
    </lineage>
</organism>